<sequence length="71" mass="8357">MLNCQQISELISLQQEQSLRKSQYIQLKIHLMLCPYCRAFKRNTDKLNLFLKGFCQGYEGDGLKVEKSTRE</sequence>
<accession>A0A084EH53</accession>
<gene>
    <name evidence="1" type="ORF">J1G54_03855</name>
    <name evidence="2" type="ORF">QBL01_09550</name>
</gene>
<proteinExistence type="predicted"/>
<dbReference type="RefSeq" id="WP_005712699.1">
    <property type="nucleotide sequence ID" value="NZ_CBCRUP010000002.1"/>
</dbReference>
<evidence type="ECO:0000313" key="2">
    <source>
        <dbReference type="EMBL" id="WGE09488.1"/>
    </source>
</evidence>
<name>A0A084EH53_GLAPU</name>
<dbReference type="EMBL" id="CP071491">
    <property type="protein sequence ID" value="QSX17677.1"/>
    <property type="molecule type" value="Genomic_DNA"/>
</dbReference>
<dbReference type="AlphaFoldDB" id="A0A084EH53"/>
<protein>
    <submittedName>
        <fullName evidence="1">Zf-HC2 domain-containing protein</fullName>
    </submittedName>
</protein>
<dbReference type="Proteomes" id="UP001222296">
    <property type="component" value="Chromosome"/>
</dbReference>
<dbReference type="Proteomes" id="UP000662736">
    <property type="component" value="Chromosome"/>
</dbReference>
<dbReference type="EMBL" id="CP121769">
    <property type="protein sequence ID" value="WGE09488.1"/>
    <property type="molecule type" value="Genomic_DNA"/>
</dbReference>
<reference evidence="2" key="2">
    <citation type="submission" date="2023-04" db="EMBL/GenBank/DDBJ databases">
        <title>Molecular characterization of the Integrative and Conjugative elements harboring multidrug-resistance gene from Glaesserella (Haemophilus) parasuis.</title>
        <authorList>
            <person name="Che Y."/>
            <person name="Zhou L."/>
        </authorList>
    </citation>
    <scope>NUCLEOTIDE SEQUENCE</scope>
    <source>
        <strain evidence="2">Z44</strain>
    </source>
</reference>
<evidence type="ECO:0000313" key="1">
    <source>
        <dbReference type="EMBL" id="QSX17677.1"/>
    </source>
</evidence>
<dbReference type="OrthoDB" id="8374021at2"/>
<reference evidence="1" key="1">
    <citation type="submission" date="2021-03" db="EMBL/GenBank/DDBJ databases">
        <title>Characterization of a novel Integrative Conjugative Element in Glaesserella parasuis.</title>
        <authorList>
            <person name="Hu G."/>
            <person name="Sun H."/>
        </authorList>
    </citation>
    <scope>NUCLEOTIDE SEQUENCE</scope>
    <source>
        <strain evidence="1">GHP1807</strain>
    </source>
</reference>
<organism evidence="1 3">
    <name type="scientific">Glaesserella parasuis</name>
    <name type="common">Haemophilus parasuis</name>
    <dbReference type="NCBI Taxonomy" id="738"/>
    <lineage>
        <taxon>Bacteria</taxon>
        <taxon>Pseudomonadati</taxon>
        <taxon>Pseudomonadota</taxon>
        <taxon>Gammaproteobacteria</taxon>
        <taxon>Pasteurellales</taxon>
        <taxon>Pasteurellaceae</taxon>
        <taxon>Glaesserella</taxon>
    </lineage>
</organism>
<evidence type="ECO:0000313" key="3">
    <source>
        <dbReference type="Proteomes" id="UP000662736"/>
    </source>
</evidence>